<dbReference type="PANTHER" id="PTHR43156">
    <property type="entry name" value="STAGE II SPORULATION PROTEIN E-RELATED"/>
    <property type="match status" value="1"/>
</dbReference>
<dbReference type="Gene3D" id="3.60.40.10">
    <property type="entry name" value="PPM-type phosphatase domain"/>
    <property type="match status" value="1"/>
</dbReference>
<dbReference type="InterPro" id="IPR001932">
    <property type="entry name" value="PPM-type_phosphatase-like_dom"/>
</dbReference>
<dbReference type="InterPro" id="IPR052016">
    <property type="entry name" value="Bact_Sigma-Reg"/>
</dbReference>
<proteinExistence type="predicted"/>
<feature type="domain" description="PPM-type phosphatase" evidence="2">
    <location>
        <begin position="58"/>
        <end position="269"/>
    </location>
</feature>
<keyword evidence="1 3" id="KW-0378">Hydrolase</keyword>
<evidence type="ECO:0000256" key="1">
    <source>
        <dbReference type="ARBA" id="ARBA00022801"/>
    </source>
</evidence>
<dbReference type="PANTHER" id="PTHR43156:SF2">
    <property type="entry name" value="STAGE II SPORULATION PROTEIN E"/>
    <property type="match status" value="1"/>
</dbReference>
<dbReference type="GO" id="GO:0004722">
    <property type="term" value="F:protein serine/threonine phosphatase activity"/>
    <property type="evidence" value="ECO:0007669"/>
    <property type="project" value="UniProtKB-EC"/>
</dbReference>
<dbReference type="EC" id="3.1.3.16" evidence="3"/>
<evidence type="ECO:0000313" key="3">
    <source>
        <dbReference type="EMBL" id="MDT0318663.1"/>
    </source>
</evidence>
<comment type="caution">
    <text evidence="3">The sequence shown here is derived from an EMBL/GenBank/DDBJ whole genome shotgun (WGS) entry which is preliminary data.</text>
</comment>
<reference evidence="4" key="1">
    <citation type="submission" date="2023-07" db="EMBL/GenBank/DDBJ databases">
        <title>30 novel species of actinomycetes from the DSMZ collection.</title>
        <authorList>
            <person name="Nouioui I."/>
        </authorList>
    </citation>
    <scope>NUCLEOTIDE SEQUENCE [LARGE SCALE GENOMIC DNA]</scope>
    <source>
        <strain evidence="4">DSM 44918</strain>
    </source>
</reference>
<organism evidence="3 4">
    <name type="scientific">Streptomyces millisiae</name>
    <dbReference type="NCBI Taxonomy" id="3075542"/>
    <lineage>
        <taxon>Bacteria</taxon>
        <taxon>Bacillati</taxon>
        <taxon>Actinomycetota</taxon>
        <taxon>Actinomycetes</taxon>
        <taxon>Kitasatosporales</taxon>
        <taxon>Streptomycetaceae</taxon>
        <taxon>Streptomyces</taxon>
    </lineage>
</organism>
<protein>
    <submittedName>
        <fullName evidence="3">PP2C family protein-serine/threonine phosphatase</fullName>
        <ecNumber evidence="3">3.1.3.16</ecNumber>
    </submittedName>
</protein>
<keyword evidence="4" id="KW-1185">Reference proteome</keyword>
<dbReference type="RefSeq" id="WP_311597471.1">
    <property type="nucleotide sequence ID" value="NZ_JAVREM010000007.1"/>
</dbReference>
<sequence>MPRQRGEPRPGAEELLHTLSRLAGEVLARTKLQQARAELAIALQRTMLPDELPEAPGLRTAARYTPAREGLDVGGDWYDAFPMPGGAIGIVIGDVQGHDVDAAAFVGQVRTGLRVVAGITSDPGEILARVNDLLVSLEPDLFVTCSFYRYDPATGELADARAGHVPTIRAQPGGHSEVLLDAGGLPLGVFAGQEYPVTRRRLTTPGVFVLLTDGVVEGPDFPLGRGLERVARLARAEVGADPDVLAAHVLAVADLTGHSDDAAVLVVSHEGT</sequence>
<dbReference type="EMBL" id="JAVREM010000007">
    <property type="protein sequence ID" value="MDT0318663.1"/>
    <property type="molecule type" value="Genomic_DNA"/>
</dbReference>
<evidence type="ECO:0000313" key="4">
    <source>
        <dbReference type="Proteomes" id="UP001183420"/>
    </source>
</evidence>
<evidence type="ECO:0000259" key="2">
    <source>
        <dbReference type="SMART" id="SM00331"/>
    </source>
</evidence>
<name>A0ABU2LN11_9ACTN</name>
<accession>A0ABU2LN11</accession>
<dbReference type="InterPro" id="IPR036457">
    <property type="entry name" value="PPM-type-like_dom_sf"/>
</dbReference>
<gene>
    <name evidence="3" type="ORF">RNC47_09975</name>
</gene>
<dbReference type="Proteomes" id="UP001183420">
    <property type="component" value="Unassembled WGS sequence"/>
</dbReference>
<dbReference type="Pfam" id="PF07228">
    <property type="entry name" value="SpoIIE"/>
    <property type="match status" value="1"/>
</dbReference>
<dbReference type="SMART" id="SM00331">
    <property type="entry name" value="PP2C_SIG"/>
    <property type="match status" value="1"/>
</dbReference>